<dbReference type="EMBL" id="JANHAX010000008">
    <property type="protein sequence ID" value="MDQ2092316.1"/>
    <property type="molecule type" value="Genomic_DNA"/>
</dbReference>
<comment type="caution">
    <text evidence="3">The sequence shown here is derived from an EMBL/GenBank/DDBJ whole genome shotgun (WGS) entry which is preliminary data.</text>
</comment>
<gene>
    <name evidence="3" type="ORF">NO357_20615</name>
</gene>
<evidence type="ECO:0000259" key="2">
    <source>
        <dbReference type="Pfam" id="PF00004"/>
    </source>
</evidence>
<dbReference type="Proteomes" id="UP001226762">
    <property type="component" value="Unassembled WGS sequence"/>
</dbReference>
<dbReference type="InterPro" id="IPR027417">
    <property type="entry name" value="P-loop_NTPase"/>
</dbReference>
<dbReference type="GO" id="GO:0005524">
    <property type="term" value="F:ATP binding"/>
    <property type="evidence" value="ECO:0007669"/>
    <property type="project" value="InterPro"/>
</dbReference>
<dbReference type="InterPro" id="IPR003959">
    <property type="entry name" value="ATPase_AAA_core"/>
</dbReference>
<keyword evidence="4" id="KW-1185">Reference proteome</keyword>
<sequence length="225" mass="25521">MMIFQQKYAPRIFGDLIFPDTNTRQRLKEFACNQRHGSLIFHGPYGTAKTTTAKMLVELRSTGLDYGGVDFYRASDMNHAAFDVISNTQSMQKMCGVQVPVTIIDEIDQVDDKLQYKLRWELDLRSGNGCFIFTTNNLHRVDPGLVDRCDVVELPAANSQHWFNRARWILNQEGVTMSDAKLRALLNTCDGSIRDLMRALEDAVLRQPANTPTPPKPQLRVVSSK</sequence>
<dbReference type="PANTHER" id="PTHR11669:SF0">
    <property type="entry name" value="PROTEIN STICHEL-LIKE 2"/>
    <property type="match status" value="1"/>
</dbReference>
<dbReference type="SUPFAM" id="SSF52540">
    <property type="entry name" value="P-loop containing nucleoside triphosphate hydrolases"/>
    <property type="match status" value="1"/>
</dbReference>
<dbReference type="Pfam" id="PF00004">
    <property type="entry name" value="AAA"/>
    <property type="match status" value="1"/>
</dbReference>
<feature type="domain" description="ATPase AAA-type core" evidence="2">
    <location>
        <begin position="39"/>
        <end position="152"/>
    </location>
</feature>
<dbReference type="InterPro" id="IPR050238">
    <property type="entry name" value="DNA_Rep/Repair_Clamp_Loader"/>
</dbReference>
<dbReference type="PANTHER" id="PTHR11669">
    <property type="entry name" value="REPLICATION FACTOR C / DNA POLYMERASE III GAMMA-TAU SUBUNIT"/>
    <property type="match status" value="1"/>
</dbReference>
<dbReference type="CDD" id="cd00009">
    <property type="entry name" value="AAA"/>
    <property type="match status" value="1"/>
</dbReference>
<evidence type="ECO:0000313" key="3">
    <source>
        <dbReference type="EMBL" id="MDQ2092316.1"/>
    </source>
</evidence>
<dbReference type="RefSeq" id="WP_306737625.1">
    <property type="nucleotide sequence ID" value="NZ_JANHAX010000008.1"/>
</dbReference>
<reference evidence="3" key="2">
    <citation type="submission" date="2023-02" db="EMBL/GenBank/DDBJ databases">
        <title>'Rhodoalgimonas zhirmunskyi' gen. nov., isolated from a red alga.</title>
        <authorList>
            <person name="Nedashkovskaya O.I."/>
            <person name="Otstavnykh N.Y."/>
            <person name="Bystritskaya E.P."/>
            <person name="Balabanova L.A."/>
            <person name="Isaeva M.P."/>
        </authorList>
    </citation>
    <scope>NUCLEOTIDE SEQUENCE</scope>
    <source>
        <strain evidence="3">KCTC 52189</strain>
    </source>
</reference>
<organism evidence="3 4">
    <name type="scientific">Marimonas arenosa</name>
    <dbReference type="NCBI Taxonomy" id="1795305"/>
    <lineage>
        <taxon>Bacteria</taxon>
        <taxon>Pseudomonadati</taxon>
        <taxon>Pseudomonadota</taxon>
        <taxon>Alphaproteobacteria</taxon>
        <taxon>Rhodobacterales</taxon>
        <taxon>Paracoccaceae</taxon>
        <taxon>Marimonas</taxon>
    </lineage>
</organism>
<feature type="region of interest" description="Disordered" evidence="1">
    <location>
        <begin position="206"/>
        <end position="225"/>
    </location>
</feature>
<evidence type="ECO:0000256" key="1">
    <source>
        <dbReference type="SAM" id="MobiDB-lite"/>
    </source>
</evidence>
<dbReference type="Gene3D" id="3.40.50.300">
    <property type="entry name" value="P-loop containing nucleotide triphosphate hydrolases"/>
    <property type="match status" value="1"/>
</dbReference>
<evidence type="ECO:0000313" key="4">
    <source>
        <dbReference type="Proteomes" id="UP001226762"/>
    </source>
</evidence>
<accession>A0AAE4B879</accession>
<dbReference type="GO" id="GO:0006261">
    <property type="term" value="P:DNA-templated DNA replication"/>
    <property type="evidence" value="ECO:0007669"/>
    <property type="project" value="TreeGrafter"/>
</dbReference>
<reference evidence="3" key="1">
    <citation type="submission" date="2022-07" db="EMBL/GenBank/DDBJ databases">
        <authorList>
            <person name="Otstavnykh N."/>
            <person name="Isaeva M."/>
            <person name="Bystritskaya E."/>
        </authorList>
    </citation>
    <scope>NUCLEOTIDE SEQUENCE</scope>
    <source>
        <strain evidence="3">KCTC 52189</strain>
    </source>
</reference>
<proteinExistence type="predicted"/>
<dbReference type="GO" id="GO:0016887">
    <property type="term" value="F:ATP hydrolysis activity"/>
    <property type="evidence" value="ECO:0007669"/>
    <property type="project" value="InterPro"/>
</dbReference>
<dbReference type="AlphaFoldDB" id="A0AAE4B879"/>
<name>A0AAE4B879_9RHOB</name>
<protein>
    <submittedName>
        <fullName evidence="3">AAA family ATPase</fullName>
    </submittedName>
</protein>